<sequence length="197" mass="22109">MIQIDDKVVGTSVLDECFICDLPKCLGACCVHGISGAPLELEEIAILEEEIEKILPFLKPEGIKAIIEQGVAVADFEGELTTPLIDGKECAFCVEENGISFCGIEKAFKANKTTYLKPISCHLYPIRIKKFADIIAVNYDRWDICKQAVILGNKEGIPVYKFLKEPIIRRFGEEFYTQLEEAASMLKDQERNNTTNR</sequence>
<dbReference type="RefSeq" id="WP_092437061.1">
    <property type="nucleotide sequence ID" value="NZ_FMYP01000017.1"/>
</dbReference>
<accession>A0A1G6IUT6</accession>
<dbReference type="Proteomes" id="UP000199452">
    <property type="component" value="Unassembled WGS sequence"/>
</dbReference>
<name>A0A1G6IUT6_9BACT</name>
<evidence type="ECO:0008006" key="4">
    <source>
        <dbReference type="Google" id="ProtNLM"/>
    </source>
</evidence>
<dbReference type="EMBL" id="FMYP01000017">
    <property type="protein sequence ID" value="SDC09775.1"/>
    <property type="molecule type" value="Genomic_DNA"/>
</dbReference>
<dbReference type="InterPro" id="IPR021458">
    <property type="entry name" value="Rv0495c"/>
</dbReference>
<comment type="similarity">
    <text evidence="1">Belongs to the Rv0495c family.</text>
</comment>
<organism evidence="2 3">
    <name type="scientific">Williamwhitmania taraxaci</name>
    <dbReference type="NCBI Taxonomy" id="1640674"/>
    <lineage>
        <taxon>Bacteria</taxon>
        <taxon>Pseudomonadati</taxon>
        <taxon>Bacteroidota</taxon>
        <taxon>Bacteroidia</taxon>
        <taxon>Bacteroidales</taxon>
        <taxon>Williamwhitmaniaceae</taxon>
        <taxon>Williamwhitmania</taxon>
    </lineage>
</organism>
<evidence type="ECO:0000256" key="1">
    <source>
        <dbReference type="ARBA" id="ARBA00093770"/>
    </source>
</evidence>
<dbReference type="Pfam" id="PF11307">
    <property type="entry name" value="DUF3109"/>
    <property type="match status" value="1"/>
</dbReference>
<protein>
    <recommendedName>
        <fullName evidence="4">DUF3109 family protein</fullName>
    </recommendedName>
</protein>
<keyword evidence="3" id="KW-1185">Reference proteome</keyword>
<evidence type="ECO:0000313" key="3">
    <source>
        <dbReference type="Proteomes" id="UP000199452"/>
    </source>
</evidence>
<evidence type="ECO:0000313" key="2">
    <source>
        <dbReference type="EMBL" id="SDC09775.1"/>
    </source>
</evidence>
<reference evidence="2 3" key="1">
    <citation type="submission" date="2016-09" db="EMBL/GenBank/DDBJ databases">
        <authorList>
            <person name="Capua I."/>
            <person name="De Benedictis P."/>
            <person name="Joannis T."/>
            <person name="Lombin L.H."/>
            <person name="Cattoli G."/>
        </authorList>
    </citation>
    <scope>NUCLEOTIDE SEQUENCE [LARGE SCALE GENOMIC DNA]</scope>
    <source>
        <strain evidence="2 3">A7P-90m</strain>
    </source>
</reference>
<dbReference type="STRING" id="1640674.SAMN05216323_101724"/>
<proteinExistence type="inferred from homology"/>
<dbReference type="OrthoDB" id="597501at2"/>
<dbReference type="AlphaFoldDB" id="A0A1G6IUT6"/>
<gene>
    <name evidence="2" type="ORF">SAMN05216323_101724</name>
</gene>